<dbReference type="GO" id="GO:0006506">
    <property type="term" value="P:GPI anchor biosynthetic process"/>
    <property type="evidence" value="ECO:0007669"/>
    <property type="project" value="TreeGrafter"/>
</dbReference>
<accession>A0A2K3QP19</accession>
<protein>
    <submittedName>
        <fullName evidence="1">Uncharacterized protein</fullName>
    </submittedName>
</protein>
<proteinExistence type="predicted"/>
<sequence length="259" mass="28352">MSRQTDESERNMALNSRNPIFGALLFLLLRAAAVLANVEKVIFTGPAPANIPPAKPTLSDLKLHALTPEISSVRTNLSRVFPADKGNAAQGRPAWLLLDGLTEGQRYELRVCWAAIEPTSFTLDVYELDTVWQTPEFIQSLTEYATSRQADLALDGQDLKAQKSPSDDLGERKASVLLLRVRAAADYFTDDAELMQNPPPVLVDLILDPFLYNVVPQSLIPTAGYLVLVGAVTWFAARWIASSLQSVAGSPESQTTKQD</sequence>
<gene>
    <name evidence="1" type="ORF">TCAP_00815</name>
</gene>
<keyword evidence="2" id="KW-1185">Reference proteome</keyword>
<dbReference type="GO" id="GO:0000030">
    <property type="term" value="F:mannosyltransferase activity"/>
    <property type="evidence" value="ECO:0007669"/>
    <property type="project" value="TreeGrafter"/>
</dbReference>
<dbReference type="Proteomes" id="UP000236621">
    <property type="component" value="Unassembled WGS sequence"/>
</dbReference>
<evidence type="ECO:0000313" key="1">
    <source>
        <dbReference type="EMBL" id="PNY29269.1"/>
    </source>
</evidence>
<dbReference type="PANTHER" id="PTHR28022:SF1">
    <property type="entry name" value="GPI MANNOSYLTRANSFERASE 2 SUBUNIT PGA1"/>
    <property type="match status" value="1"/>
</dbReference>
<comment type="caution">
    <text evidence="1">The sequence shown here is derived from an EMBL/GenBank/DDBJ whole genome shotgun (WGS) entry which is preliminary data.</text>
</comment>
<evidence type="ECO:0000313" key="2">
    <source>
        <dbReference type="Proteomes" id="UP000236621"/>
    </source>
</evidence>
<organism evidence="1 2">
    <name type="scientific">Tolypocladium capitatum</name>
    <dbReference type="NCBI Taxonomy" id="45235"/>
    <lineage>
        <taxon>Eukaryota</taxon>
        <taxon>Fungi</taxon>
        <taxon>Dikarya</taxon>
        <taxon>Ascomycota</taxon>
        <taxon>Pezizomycotina</taxon>
        <taxon>Sordariomycetes</taxon>
        <taxon>Hypocreomycetidae</taxon>
        <taxon>Hypocreales</taxon>
        <taxon>Ophiocordycipitaceae</taxon>
        <taxon>Tolypocladium</taxon>
    </lineage>
</organism>
<dbReference type="PANTHER" id="PTHR28022">
    <property type="entry name" value="GPI MANNOSYLTRANSFERASE 2 SUBUNIT PGA1"/>
    <property type="match status" value="1"/>
</dbReference>
<dbReference type="InterPro" id="IPR019433">
    <property type="entry name" value="GPI_ManTrfase_II_coact_Pga1"/>
</dbReference>
<name>A0A2K3QP19_9HYPO</name>
<reference evidence="1 2" key="1">
    <citation type="submission" date="2017-08" db="EMBL/GenBank/DDBJ databases">
        <title>Harnessing the power of phylogenomics to disentangle the directionality and signatures of interkingdom host jumping in the parasitic fungal genus Tolypocladium.</title>
        <authorList>
            <person name="Quandt C.A."/>
            <person name="Patterson W."/>
            <person name="Spatafora J.W."/>
        </authorList>
    </citation>
    <scope>NUCLEOTIDE SEQUENCE [LARGE SCALE GENOMIC DNA]</scope>
    <source>
        <strain evidence="1 2">CBS 113982</strain>
    </source>
</reference>
<dbReference type="EMBL" id="NRSZ01000131">
    <property type="protein sequence ID" value="PNY29269.1"/>
    <property type="molecule type" value="Genomic_DNA"/>
</dbReference>
<dbReference type="GO" id="GO:0031501">
    <property type="term" value="C:mannosyltransferase complex"/>
    <property type="evidence" value="ECO:0007669"/>
    <property type="project" value="TreeGrafter"/>
</dbReference>
<dbReference type="OrthoDB" id="3360032at2759"/>
<dbReference type="AlphaFoldDB" id="A0A2K3QP19"/>
<dbReference type="GO" id="GO:0005789">
    <property type="term" value="C:endoplasmic reticulum membrane"/>
    <property type="evidence" value="ECO:0007669"/>
    <property type="project" value="TreeGrafter"/>
</dbReference>